<keyword evidence="8" id="KW-0946">Virion</keyword>
<keyword evidence="7" id="KW-1152">Outer capsid protein</keyword>
<keyword evidence="6" id="KW-1173">Viral penetration via permeabilization of host membrane</keyword>
<name>A0A0D4L4G6_AHSV</name>
<dbReference type="Pfam" id="PF00901">
    <property type="entry name" value="Orbi_VP5"/>
    <property type="match status" value="1"/>
</dbReference>
<evidence type="ECO:0000256" key="3">
    <source>
        <dbReference type="ARBA" id="ARBA00015353"/>
    </source>
</evidence>
<evidence type="ECO:0000256" key="1">
    <source>
        <dbReference type="ARBA" id="ARBA00004328"/>
    </source>
</evidence>
<keyword evidence="5" id="KW-1162">Viral penetration into host cytoplasm</keyword>
<keyword evidence="9" id="KW-1160">Virus entry into host cell</keyword>
<organism evidence="11 12">
    <name type="scientific">African horse sickness virus</name>
    <name type="common">AHSV</name>
    <name type="synonym">Orbivirus alphaequi</name>
    <dbReference type="NCBI Taxonomy" id="40050"/>
    <lineage>
        <taxon>Viruses</taxon>
        <taxon>Riboviria</taxon>
        <taxon>Orthornavirae</taxon>
        <taxon>Duplornaviricota</taxon>
        <taxon>Resentoviricetes</taxon>
        <taxon>Reovirales</taxon>
        <taxon>Sedoreoviridae</taxon>
        <taxon>Orbivirus</taxon>
    </lineage>
</organism>
<dbReference type="EMBL" id="KP009636">
    <property type="protein sequence ID" value="AJU57287.1"/>
    <property type="molecule type" value="Genomic_RNA"/>
</dbReference>
<evidence type="ECO:0000256" key="8">
    <source>
        <dbReference type="ARBA" id="ARBA00022844"/>
    </source>
</evidence>
<evidence type="ECO:0000256" key="6">
    <source>
        <dbReference type="ARBA" id="ARBA00022648"/>
    </source>
</evidence>
<evidence type="ECO:0000256" key="4">
    <source>
        <dbReference type="ARBA" id="ARBA00022561"/>
    </source>
</evidence>
<evidence type="ECO:0000256" key="9">
    <source>
        <dbReference type="ARBA" id="ARBA00023296"/>
    </source>
</evidence>
<evidence type="ECO:0000313" key="11">
    <source>
        <dbReference type="EMBL" id="AJU57287.1"/>
    </source>
</evidence>
<reference evidence="11 12" key="1">
    <citation type="journal article" date="2015" name="Genome Announc.">
        <title>Consensus Sequence of 27 African Horse Sickness Virus Genomes from Viruses Collected over a 76-Year Period (1933 to 2009).</title>
        <authorList>
            <person name="Potgieter A.C."/>
            <person name="Wright I.M."/>
            <person name="van Dijk A.A."/>
        </authorList>
    </citation>
    <scope>NUCLEOTIDE SEQUENCE [LARGE SCALE GENOMIC DNA]</scope>
    <source>
        <strain evidence="11">HS 90/07</strain>
    </source>
</reference>
<comment type="subcellular location">
    <subcellularLocation>
        <location evidence="1">Virion</location>
    </subcellularLocation>
</comment>
<comment type="function">
    <text evidence="10">VP5 protein is one of the two proteins (with VP2) which constitute the virus particle outer capsid. Acts as a membrane permeabilization protein that mediates release of viral particles from endosomal compartments into the cytoplasm. Permeabilization activity is probably negatively regulated by VP2 and is triggered by endosomal degradation of VP2 and exposure to low pH.</text>
</comment>
<dbReference type="InterPro" id="IPR000145">
    <property type="entry name" value="Capsid_VP5_Orbivir"/>
</dbReference>
<dbReference type="GO" id="GO:0005198">
    <property type="term" value="F:structural molecule activity"/>
    <property type="evidence" value="ECO:0007669"/>
    <property type="project" value="InterPro"/>
</dbReference>
<evidence type="ECO:0000256" key="2">
    <source>
        <dbReference type="ARBA" id="ARBA00007624"/>
    </source>
</evidence>
<sequence length="505" mass="56522">MGKFTSFLKRAGTATKRALSSDAAKKMYKTAGRALQRVVESEIGSAAIDGVMQGTIQSIIQGENLGDSIKQAVILNVAGTLESAPDPLSPGEQILYGKVHEIERMGKEDRVIAAHAEDIEKEFGKELMKIRKIVKGEEKIEELEGKEVEYVEKALDGLLKIGKNQSKRITNLYKALQTEEQLRTEDEIAMISDYKEKFGALKEAIQIEQQAANEEAIQEMLDISADVIETASEEVPIFGAAAANVVATTRAIEGGLKLKEIIDKLTGIDLSHLKVAEIHPHVIGQAIGKNDVDDKTLAVAIKSKVDAVDEMNQETEHVIQSILPLVKREYEKHENKFNIKIPSALKIHSEHTPKVHIYTTPWDSDKVFICRCIAPHHQQRSFMIGFDLEIEYVYYEDTSVEAHIMHGGAVMIEGRGFRQAYSEFMGVAWSMPETPELHKRRMQRNQGSHPIYMGSMDYTISFDQLSTNALQLVHNTDLQMHCLRGPIKFQRRTIMNALLFGVKIS</sequence>
<evidence type="ECO:0000313" key="12">
    <source>
        <dbReference type="Proteomes" id="UP000169163"/>
    </source>
</evidence>
<dbReference type="GO" id="GO:0039624">
    <property type="term" value="C:viral outer capsid"/>
    <property type="evidence" value="ECO:0007669"/>
    <property type="project" value="UniProtKB-KW"/>
</dbReference>
<dbReference type="Proteomes" id="UP000169163">
    <property type="component" value="Genome"/>
</dbReference>
<evidence type="ECO:0000256" key="10">
    <source>
        <dbReference type="ARBA" id="ARBA00024835"/>
    </source>
</evidence>
<keyword evidence="4" id="KW-0167">Capsid protein</keyword>
<accession>A0A0D4L4G6</accession>
<proteinExistence type="inferred from homology"/>
<evidence type="ECO:0000256" key="5">
    <source>
        <dbReference type="ARBA" id="ARBA00022595"/>
    </source>
</evidence>
<comment type="similarity">
    <text evidence="2">Belongs to the orbivirus VP5 family.</text>
</comment>
<dbReference type="GO" id="GO:0140267">
    <property type="term" value="P:symbiont entry into host cell via permeabilization of host membrane"/>
    <property type="evidence" value="ECO:0007669"/>
    <property type="project" value="UniProtKB-KW"/>
</dbReference>
<evidence type="ECO:0000256" key="7">
    <source>
        <dbReference type="ARBA" id="ARBA00022770"/>
    </source>
</evidence>
<protein>
    <recommendedName>
        <fullName evidence="3">Outer capsid protein VP5</fullName>
    </recommendedName>
</protein>